<comment type="caution">
    <text evidence="1">The sequence shown here is derived from an EMBL/GenBank/DDBJ whole genome shotgun (WGS) entry which is preliminary data.</text>
</comment>
<dbReference type="PANTHER" id="PTHR15131">
    <property type="entry name" value="SMALL NUCLEAR RNA ACTIVATING COMPLEX, POLYPEPTIDE 1"/>
    <property type="match status" value="1"/>
</dbReference>
<accession>A0A2G5UU10</accession>
<evidence type="ECO:0000313" key="1">
    <source>
        <dbReference type="EMBL" id="PIC43065.1"/>
    </source>
</evidence>
<proteinExistence type="predicted"/>
<dbReference type="OrthoDB" id="20127at2759"/>
<dbReference type="GO" id="GO:0042796">
    <property type="term" value="P:snRNA transcription by RNA polymerase III"/>
    <property type="evidence" value="ECO:0007669"/>
    <property type="project" value="TreeGrafter"/>
</dbReference>
<dbReference type="GO" id="GO:0042795">
    <property type="term" value="P:snRNA transcription by RNA polymerase II"/>
    <property type="evidence" value="ECO:0007669"/>
    <property type="project" value="TreeGrafter"/>
</dbReference>
<dbReference type="InterPro" id="IPR019188">
    <property type="entry name" value="SNAPC1"/>
</dbReference>
<dbReference type="STRING" id="1611254.A0A2G5UU10"/>
<evidence type="ECO:0000313" key="2">
    <source>
        <dbReference type="Proteomes" id="UP000230233"/>
    </source>
</evidence>
<dbReference type="GO" id="GO:0019185">
    <property type="term" value="C:snRNA-activating protein complex"/>
    <property type="evidence" value="ECO:0007669"/>
    <property type="project" value="TreeGrafter"/>
</dbReference>
<sequence>MPKGGATSLIPVSAGLRTDLDTFLKSFLQLKTIRFTDYKKLFEHLRMIDLYNGRSESAEIIEFNEQLLIHCLPYIEEKVCPGIPRSLEERLFGLYSLYTFFYTQPVDHVVKIRIDPDTCLSFRKLTDLVLRENILEAYMICLKLHEDKAFRHVAFIQTFDPSLFKRFGAADQDNKHLVYTNHLNPYSRIKALTESDLFQKLRIISQEYNRLKKEAGLNFGNQSLNLDF</sequence>
<dbReference type="EMBL" id="PDUG01000003">
    <property type="protein sequence ID" value="PIC43065.1"/>
    <property type="molecule type" value="Genomic_DNA"/>
</dbReference>
<organism evidence="1 2">
    <name type="scientific">Caenorhabditis nigoni</name>
    <dbReference type="NCBI Taxonomy" id="1611254"/>
    <lineage>
        <taxon>Eukaryota</taxon>
        <taxon>Metazoa</taxon>
        <taxon>Ecdysozoa</taxon>
        <taxon>Nematoda</taxon>
        <taxon>Chromadorea</taxon>
        <taxon>Rhabditida</taxon>
        <taxon>Rhabditina</taxon>
        <taxon>Rhabditomorpha</taxon>
        <taxon>Rhabditoidea</taxon>
        <taxon>Rhabditidae</taxon>
        <taxon>Peloderinae</taxon>
        <taxon>Caenorhabditis</taxon>
    </lineage>
</organism>
<name>A0A2G5UU10_9PELO</name>
<dbReference type="GO" id="GO:0043565">
    <property type="term" value="F:sequence-specific DNA binding"/>
    <property type="evidence" value="ECO:0007669"/>
    <property type="project" value="TreeGrafter"/>
</dbReference>
<dbReference type="PANTHER" id="PTHR15131:SF7">
    <property type="entry name" value="SNAPC (SMALL NUCLEAR RNA ACTIVATING COMPLEX) HOMOLOG-RELATED"/>
    <property type="match status" value="1"/>
</dbReference>
<reference evidence="2" key="1">
    <citation type="submission" date="2017-10" db="EMBL/GenBank/DDBJ databases">
        <title>Rapid genome shrinkage in a self-fertile nematode reveals novel sperm competition proteins.</title>
        <authorList>
            <person name="Yin D."/>
            <person name="Schwarz E.M."/>
            <person name="Thomas C.G."/>
            <person name="Felde R.L."/>
            <person name="Korf I.F."/>
            <person name="Cutter A.D."/>
            <person name="Schartner C.M."/>
            <person name="Ralston E.J."/>
            <person name="Meyer B.J."/>
            <person name="Haag E.S."/>
        </authorList>
    </citation>
    <scope>NUCLEOTIDE SEQUENCE [LARGE SCALE GENOMIC DNA]</scope>
    <source>
        <strain evidence="2">JU1422</strain>
    </source>
</reference>
<protein>
    <submittedName>
        <fullName evidence="1">Uncharacterized protein</fullName>
    </submittedName>
</protein>
<dbReference type="Proteomes" id="UP000230233">
    <property type="component" value="Chromosome III"/>
</dbReference>
<dbReference type="AlphaFoldDB" id="A0A2G5UU10"/>
<dbReference type="Pfam" id="PF09808">
    <property type="entry name" value="SNAPC1"/>
    <property type="match status" value="1"/>
</dbReference>
<gene>
    <name evidence="1" type="primary">Cni-snpc-1.3</name>
    <name evidence="1" type="synonym">Cnig_chr_III.g9945</name>
    <name evidence="1" type="ORF">B9Z55_009945</name>
</gene>
<keyword evidence="2" id="KW-1185">Reference proteome</keyword>